<sequence>MNAVNFRTDFNMDAVSRWRPEQVAAIPMQADASLPVIVERDVVPLLTGHVVWDMWPIAHEDGSTLIADGRSFWFFLTAPRLPDPDLRHDMARIRLFSRGSDGWLDHGNTFPNGFTPGSREWSGSAVLGSDGATLTMYFTAAGRAGRERTFEQRLFETRGLLRIEDGHPHLGGWTEPVESVVADGACYARADQREPDFGLIRGFRDPGYFRDPADASEHLLFTGSAGWTDEPYGGVIGLATRIDGCWKLQRPLLSAVGVNAELERPHVVFHANRYYLFWSTQRSRFAPGGPSGPNGLYAMVADQLEGPWRPVNGTGLVAGNPASKPQQAYCWWVTGELDVISFIDRWGMEGCDALSGPALASGQFGGTVAPSFRILISGDQIHAASETEPDENGG</sequence>
<keyword evidence="4" id="KW-1185">Reference proteome</keyword>
<gene>
    <name evidence="3" type="ORF">QGN17_11405</name>
</gene>
<comment type="similarity">
    <text evidence="1 2">Belongs to the glycosyl hydrolase 68 family.</text>
</comment>
<dbReference type="Pfam" id="PF02435">
    <property type="entry name" value="Glyco_hydro_68"/>
    <property type="match status" value="2"/>
</dbReference>
<dbReference type="EMBL" id="JARYGZ010000001">
    <property type="protein sequence ID" value="MDH7639337.1"/>
    <property type="molecule type" value="Genomic_DNA"/>
</dbReference>
<protein>
    <submittedName>
        <fullName evidence="3">Glycoside hydrolase family 68 protein</fullName>
    </submittedName>
</protein>
<organism evidence="3 4">
    <name type="scientific">Sphingomonas oryzagri</name>
    <dbReference type="NCBI Taxonomy" id="3042314"/>
    <lineage>
        <taxon>Bacteria</taxon>
        <taxon>Pseudomonadati</taxon>
        <taxon>Pseudomonadota</taxon>
        <taxon>Alphaproteobacteria</taxon>
        <taxon>Sphingomonadales</taxon>
        <taxon>Sphingomonadaceae</taxon>
        <taxon>Sphingomonas</taxon>
    </lineage>
</organism>
<reference evidence="3" key="1">
    <citation type="submission" date="2023-04" db="EMBL/GenBank/DDBJ databases">
        <title>Sphingomonas sp. MAHUQ-71 isolated from rice field.</title>
        <authorList>
            <person name="Huq M.A."/>
        </authorList>
    </citation>
    <scope>NUCLEOTIDE SEQUENCE</scope>
    <source>
        <strain evidence="3">MAHUQ-71</strain>
    </source>
</reference>
<dbReference type="GO" id="GO:0016787">
    <property type="term" value="F:hydrolase activity"/>
    <property type="evidence" value="ECO:0007669"/>
    <property type="project" value="UniProtKB-KW"/>
</dbReference>
<evidence type="ECO:0000313" key="4">
    <source>
        <dbReference type="Proteomes" id="UP001160625"/>
    </source>
</evidence>
<evidence type="ECO:0000256" key="1">
    <source>
        <dbReference type="ARBA" id="ARBA00006775"/>
    </source>
</evidence>
<dbReference type="CDD" id="cd08997">
    <property type="entry name" value="GH68"/>
    <property type="match status" value="1"/>
</dbReference>
<dbReference type="InterPro" id="IPR003469">
    <property type="entry name" value="Glyco_hydro_68"/>
</dbReference>
<evidence type="ECO:0000313" key="3">
    <source>
        <dbReference type="EMBL" id="MDH7639337.1"/>
    </source>
</evidence>
<keyword evidence="3" id="KW-0378">Hydrolase</keyword>
<dbReference type="Proteomes" id="UP001160625">
    <property type="component" value="Unassembled WGS sequence"/>
</dbReference>
<dbReference type="RefSeq" id="WP_281044612.1">
    <property type="nucleotide sequence ID" value="NZ_JARYGZ010000001.1"/>
</dbReference>
<proteinExistence type="inferred from homology"/>
<dbReference type="InterPro" id="IPR023296">
    <property type="entry name" value="Glyco_hydro_beta-prop_sf"/>
</dbReference>
<dbReference type="Gene3D" id="2.115.10.20">
    <property type="entry name" value="Glycosyl hydrolase domain, family 43"/>
    <property type="match status" value="1"/>
</dbReference>
<comment type="caution">
    <text evidence="3">The sequence shown here is derived from an EMBL/GenBank/DDBJ whole genome shotgun (WGS) entry which is preliminary data.</text>
</comment>
<evidence type="ECO:0000256" key="2">
    <source>
        <dbReference type="RuleBase" id="RU361220"/>
    </source>
</evidence>
<name>A0ABT6N279_9SPHN</name>
<accession>A0ABT6N279</accession>
<dbReference type="SUPFAM" id="SSF75005">
    <property type="entry name" value="Arabinanase/levansucrase/invertase"/>
    <property type="match status" value="1"/>
</dbReference>